<evidence type="ECO:0000256" key="4">
    <source>
        <dbReference type="ARBA" id="ARBA00022538"/>
    </source>
</evidence>
<dbReference type="Gene3D" id="3.40.50.720">
    <property type="entry name" value="NAD(P)-binding Rossmann-like Domain"/>
    <property type="match status" value="1"/>
</dbReference>
<dbReference type="PANTHER" id="PTHR46157">
    <property type="entry name" value="K(+) EFFLUX ANTIPORTER 3, CHLOROPLASTIC"/>
    <property type="match status" value="1"/>
</dbReference>
<dbReference type="RefSeq" id="WP_110200434.1">
    <property type="nucleotide sequence ID" value="NZ_QICH01000001.1"/>
</dbReference>
<feature type="domain" description="RCK N-terminal" evidence="12">
    <location>
        <begin position="409"/>
        <end position="526"/>
    </location>
</feature>
<accession>A0A318D532</accession>
<comment type="caution">
    <text evidence="14">The sequence shown here is derived from an EMBL/GenBank/DDBJ whole genome shotgun (WGS) entry which is preliminary data.</text>
</comment>
<evidence type="ECO:0000256" key="6">
    <source>
        <dbReference type="ARBA" id="ARBA00022958"/>
    </source>
</evidence>
<dbReference type="InterPro" id="IPR036721">
    <property type="entry name" value="RCK_C_sf"/>
</dbReference>
<organism evidence="14 15">
    <name type="scientific">Kangiella spongicola</name>
    <dbReference type="NCBI Taxonomy" id="796379"/>
    <lineage>
        <taxon>Bacteria</taxon>
        <taxon>Pseudomonadati</taxon>
        <taxon>Pseudomonadota</taxon>
        <taxon>Gammaproteobacteria</taxon>
        <taxon>Kangiellales</taxon>
        <taxon>Kangiellaceae</taxon>
        <taxon>Kangiella</taxon>
    </lineage>
</organism>
<feature type="transmembrane region" description="Helical" evidence="11">
    <location>
        <begin position="329"/>
        <end position="347"/>
    </location>
</feature>
<name>A0A318D532_9GAMM</name>
<dbReference type="GO" id="GO:0006813">
    <property type="term" value="P:potassium ion transport"/>
    <property type="evidence" value="ECO:0007669"/>
    <property type="project" value="UniProtKB-KW"/>
</dbReference>
<dbReference type="Pfam" id="PF02080">
    <property type="entry name" value="TrkA_C"/>
    <property type="match status" value="1"/>
</dbReference>
<gene>
    <name evidence="14" type="ORF">DL796_04640</name>
</gene>
<dbReference type="InterPro" id="IPR006153">
    <property type="entry name" value="Cation/H_exchanger_TM"/>
</dbReference>
<evidence type="ECO:0000256" key="3">
    <source>
        <dbReference type="ARBA" id="ARBA00022449"/>
    </source>
</evidence>
<keyword evidence="8" id="KW-0406">Ion transport</keyword>
<evidence type="ECO:0000259" key="12">
    <source>
        <dbReference type="PROSITE" id="PS51201"/>
    </source>
</evidence>
<dbReference type="GO" id="GO:1902600">
    <property type="term" value="P:proton transmembrane transport"/>
    <property type="evidence" value="ECO:0007669"/>
    <property type="project" value="InterPro"/>
</dbReference>
<feature type="transmembrane region" description="Helical" evidence="11">
    <location>
        <begin position="86"/>
        <end position="108"/>
    </location>
</feature>
<proteinExistence type="predicted"/>
<dbReference type="GO" id="GO:0008324">
    <property type="term" value="F:monoatomic cation transmembrane transporter activity"/>
    <property type="evidence" value="ECO:0007669"/>
    <property type="project" value="InterPro"/>
</dbReference>
<evidence type="ECO:0000256" key="5">
    <source>
        <dbReference type="ARBA" id="ARBA00022692"/>
    </source>
</evidence>
<evidence type="ECO:0000259" key="13">
    <source>
        <dbReference type="PROSITE" id="PS51202"/>
    </source>
</evidence>
<dbReference type="PROSITE" id="PS51201">
    <property type="entry name" value="RCK_N"/>
    <property type="match status" value="1"/>
</dbReference>
<protein>
    <submittedName>
        <fullName evidence="14">Sodium:proton exchanger</fullName>
    </submittedName>
</protein>
<evidence type="ECO:0000256" key="2">
    <source>
        <dbReference type="ARBA" id="ARBA00022448"/>
    </source>
</evidence>
<evidence type="ECO:0000256" key="1">
    <source>
        <dbReference type="ARBA" id="ARBA00004141"/>
    </source>
</evidence>
<dbReference type="InterPro" id="IPR006037">
    <property type="entry name" value="RCK_C"/>
</dbReference>
<dbReference type="Proteomes" id="UP000247689">
    <property type="component" value="Unassembled WGS sequence"/>
</dbReference>
<keyword evidence="9 11" id="KW-0472">Membrane</keyword>
<feature type="transmembrane region" description="Helical" evidence="11">
    <location>
        <begin position="56"/>
        <end position="74"/>
    </location>
</feature>
<feature type="transmembrane region" description="Helical" evidence="11">
    <location>
        <begin position="295"/>
        <end position="317"/>
    </location>
</feature>
<feature type="transmembrane region" description="Helical" evidence="11">
    <location>
        <begin position="359"/>
        <end position="377"/>
    </location>
</feature>
<feature type="compositionally biased region" description="Acidic residues" evidence="10">
    <location>
        <begin position="663"/>
        <end position="674"/>
    </location>
</feature>
<dbReference type="PANTHER" id="PTHR46157:SF4">
    <property type="entry name" value="K(+) EFFLUX ANTIPORTER 3, CHLOROPLASTIC"/>
    <property type="match status" value="1"/>
</dbReference>
<dbReference type="GO" id="GO:0015297">
    <property type="term" value="F:antiporter activity"/>
    <property type="evidence" value="ECO:0007669"/>
    <property type="project" value="UniProtKB-KW"/>
</dbReference>
<dbReference type="SUPFAM" id="SSF51735">
    <property type="entry name" value="NAD(P)-binding Rossmann-fold domains"/>
    <property type="match status" value="1"/>
</dbReference>
<evidence type="ECO:0000313" key="15">
    <source>
        <dbReference type="Proteomes" id="UP000247689"/>
    </source>
</evidence>
<dbReference type="InterPro" id="IPR038770">
    <property type="entry name" value="Na+/solute_symporter_sf"/>
</dbReference>
<dbReference type="OrthoDB" id="9781411at2"/>
<evidence type="ECO:0000256" key="11">
    <source>
        <dbReference type="SAM" id="Phobius"/>
    </source>
</evidence>
<dbReference type="GO" id="GO:0005886">
    <property type="term" value="C:plasma membrane"/>
    <property type="evidence" value="ECO:0007669"/>
    <property type="project" value="TreeGrafter"/>
</dbReference>
<evidence type="ECO:0000256" key="8">
    <source>
        <dbReference type="ARBA" id="ARBA00023065"/>
    </source>
</evidence>
<feature type="transmembrane region" description="Helical" evidence="11">
    <location>
        <begin position="147"/>
        <end position="169"/>
    </location>
</feature>
<keyword evidence="4" id="KW-0633">Potassium transport</keyword>
<keyword evidence="6" id="KW-0630">Potassium</keyword>
<dbReference type="Gene3D" id="3.30.70.1450">
    <property type="entry name" value="Regulator of K+ conductance, C-terminal domain"/>
    <property type="match status" value="1"/>
</dbReference>
<evidence type="ECO:0000256" key="7">
    <source>
        <dbReference type="ARBA" id="ARBA00022989"/>
    </source>
</evidence>
<dbReference type="Pfam" id="PF02254">
    <property type="entry name" value="TrkA_N"/>
    <property type="match status" value="1"/>
</dbReference>
<sequence>MLEQMLVQVLLLLGATVGVVLVFQKLHIPPSLAYLSVGVLLSSNTAGPVVSEEIVSVIAEYGIVFLLFTIGLSFSLPQIYALRHTILGLGTAQVALTTLFVSLIAWLLGFSPATSFVIGAVFAQSSTTIISKQLLEQNESETRHGRLGTTLSVFQDITAVPFIVVIPVLGVAAAQEVAGELGIALFNAAMAFGIVLFAGHFLLQPLFHVVAKRRSAELFTLTVLFVSLIAAWTTKTLGLSMAFGAFLAGMVLGETQFRHQVESTIRPFRDVLLGLFFVSVGMLFDPAYLPDIWHLALASSVAILILKLLIVMAIVKISGVDIQTAFRTGILVAVGGEFGFALLAVGLEGSVIDTFTSQIVLTAVLFSMIIGPFLIRYNHSITSLLFQTGKKKLAALAKPDDAVDEKPLKDHVIICGFGRTGQVVARFLESENIPYKSIEIDPTIVKEAQLAKQPVVYGDTSDADILSAANIETASLLLISHNDHATSLKTLIRAKEMNPNIETIVRAKDETSAEPLRKAGASEVIPETLETGLMLVSHSLLALRVPHQRINDYITQQRTSRYPLIRELFKGKSDIVLGKYEDPDTEKLHSVLLDEDSPCLGKKINQLTLEQKYSVYISVLVRDDKRHVYPDKETVLEAGDVLVLFGRPEQLKSAERQLIGAEPSDDDLSDSTGL</sequence>
<reference evidence="14 15" key="1">
    <citation type="submission" date="2018-05" db="EMBL/GenBank/DDBJ databases">
        <title>Kangiella spongicola genome sequence.</title>
        <authorList>
            <person name="Maclea K.S."/>
            <person name="Goen A.E."/>
            <person name="Kelley C."/>
            <person name="Underriner A."/>
            <person name="Silverwood T."/>
            <person name="Trachtenberg A.M."/>
        </authorList>
    </citation>
    <scope>NUCLEOTIDE SEQUENCE [LARGE SCALE GENOMIC DNA]</scope>
    <source>
        <strain evidence="14 15">ATCC BAA-2076</strain>
    </source>
</reference>
<dbReference type="SUPFAM" id="SSF116726">
    <property type="entry name" value="TrkA C-terminal domain-like"/>
    <property type="match status" value="1"/>
</dbReference>
<dbReference type="AlphaFoldDB" id="A0A318D532"/>
<evidence type="ECO:0000256" key="9">
    <source>
        <dbReference type="ARBA" id="ARBA00023136"/>
    </source>
</evidence>
<evidence type="ECO:0000256" key="10">
    <source>
        <dbReference type="SAM" id="MobiDB-lite"/>
    </source>
</evidence>
<feature type="domain" description="RCK C-terminal" evidence="13">
    <location>
        <begin position="575"/>
        <end position="660"/>
    </location>
</feature>
<dbReference type="Pfam" id="PF00999">
    <property type="entry name" value="Na_H_Exchanger"/>
    <property type="match status" value="1"/>
</dbReference>
<keyword evidence="5 11" id="KW-0812">Transmembrane</keyword>
<dbReference type="InterPro" id="IPR036291">
    <property type="entry name" value="NAD(P)-bd_dom_sf"/>
</dbReference>
<feature type="transmembrane region" description="Helical" evidence="11">
    <location>
        <begin position="215"/>
        <end position="233"/>
    </location>
</feature>
<dbReference type="EMBL" id="QICH01000001">
    <property type="protein sequence ID" value="PXF64432.1"/>
    <property type="molecule type" value="Genomic_DNA"/>
</dbReference>
<dbReference type="Gene3D" id="1.20.1530.20">
    <property type="match status" value="1"/>
</dbReference>
<evidence type="ECO:0000313" key="14">
    <source>
        <dbReference type="EMBL" id="PXF64432.1"/>
    </source>
</evidence>
<keyword evidence="2" id="KW-0813">Transport</keyword>
<feature type="region of interest" description="Disordered" evidence="10">
    <location>
        <begin position="655"/>
        <end position="674"/>
    </location>
</feature>
<keyword evidence="7 11" id="KW-1133">Transmembrane helix</keyword>
<dbReference type="PROSITE" id="PS51202">
    <property type="entry name" value="RCK_C"/>
    <property type="match status" value="1"/>
</dbReference>
<dbReference type="InterPro" id="IPR003148">
    <property type="entry name" value="RCK_N"/>
</dbReference>
<feature type="transmembrane region" description="Helical" evidence="11">
    <location>
        <begin position="271"/>
        <end position="289"/>
    </location>
</feature>
<feature type="transmembrane region" description="Helical" evidence="11">
    <location>
        <begin position="181"/>
        <end position="203"/>
    </location>
</feature>
<feature type="transmembrane region" description="Helical" evidence="11">
    <location>
        <begin position="6"/>
        <end position="23"/>
    </location>
</feature>
<keyword evidence="3" id="KW-0050">Antiport</keyword>
<keyword evidence="15" id="KW-1185">Reference proteome</keyword>
<comment type="subcellular location">
    <subcellularLocation>
        <location evidence="1">Membrane</location>
        <topology evidence="1">Multi-pass membrane protein</topology>
    </subcellularLocation>
</comment>